<dbReference type="InterPro" id="IPR007768">
    <property type="entry name" value="Suppressor_of_fused"/>
</dbReference>
<dbReference type="InterPro" id="IPR020941">
    <property type="entry name" value="SUFU-like_domain"/>
</dbReference>
<dbReference type="InterPro" id="IPR016591">
    <property type="entry name" value="Suppressor_of_fused_euk"/>
</dbReference>
<dbReference type="Proteomes" id="UP001461498">
    <property type="component" value="Unassembled WGS sequence"/>
</dbReference>
<dbReference type="Gene3D" id="3.30.1360.230">
    <property type="entry name" value="Sufu, C-terminal domain"/>
    <property type="match status" value="1"/>
</dbReference>
<organism evidence="3 4">
    <name type="scientific">Rhynocoris fuscipes</name>
    <dbReference type="NCBI Taxonomy" id="488301"/>
    <lineage>
        <taxon>Eukaryota</taxon>
        <taxon>Metazoa</taxon>
        <taxon>Ecdysozoa</taxon>
        <taxon>Arthropoda</taxon>
        <taxon>Hexapoda</taxon>
        <taxon>Insecta</taxon>
        <taxon>Pterygota</taxon>
        <taxon>Neoptera</taxon>
        <taxon>Paraneoptera</taxon>
        <taxon>Hemiptera</taxon>
        <taxon>Heteroptera</taxon>
        <taxon>Panheteroptera</taxon>
        <taxon>Cimicomorpha</taxon>
        <taxon>Reduviidae</taxon>
        <taxon>Harpactorinae</taxon>
        <taxon>Harpactorini</taxon>
        <taxon>Rhynocoris</taxon>
    </lineage>
</organism>
<dbReference type="SUPFAM" id="SSF103359">
    <property type="entry name" value="Suppressor of Fused, N-terminal domain"/>
    <property type="match status" value="1"/>
</dbReference>
<evidence type="ECO:0008006" key="5">
    <source>
        <dbReference type="Google" id="ProtNLM"/>
    </source>
</evidence>
<keyword evidence="4" id="KW-1185">Reference proteome</keyword>
<dbReference type="InterPro" id="IPR024314">
    <property type="entry name" value="SUFU_C"/>
</dbReference>
<comment type="caution">
    <text evidence="3">The sequence shown here is derived from an EMBL/GenBank/DDBJ whole genome shotgun (WGS) entry which is preliminary data.</text>
</comment>
<evidence type="ECO:0000313" key="3">
    <source>
        <dbReference type="EMBL" id="KAK9509233.1"/>
    </source>
</evidence>
<dbReference type="GO" id="GO:0005634">
    <property type="term" value="C:nucleus"/>
    <property type="evidence" value="ECO:0007669"/>
    <property type="project" value="TreeGrafter"/>
</dbReference>
<feature type="domain" description="Suppressor of fused C-terminal" evidence="2">
    <location>
        <begin position="239"/>
        <end position="420"/>
    </location>
</feature>
<dbReference type="Pfam" id="PF12470">
    <property type="entry name" value="SUFU_C"/>
    <property type="match status" value="1"/>
</dbReference>
<protein>
    <recommendedName>
        <fullName evidence="5">Suppressor of fused homolog</fullName>
    </recommendedName>
</protein>
<accession>A0AAW1DEA6</accession>
<feature type="domain" description="Suppressor of fused-like" evidence="1">
    <location>
        <begin position="46"/>
        <end position="224"/>
    </location>
</feature>
<gene>
    <name evidence="3" type="ORF">O3M35_006589</name>
</gene>
<sequence>MMVDSDSSSPPLLPGLEALLFACSRIYPDQPNPLQVTALIKYWLGGPDPLDYISMYSNPGNPQLGIPPHWHYISFGLSDLHGDGRVHESRSVDERSGYGFELTFRLKREIGETAPPTWPANLLQSLAKYVFSSGNIFCAGDHISWNAALDGSESLIQHMLIDNDPQLGTVNTACGTVDFIQIVGATYEEMKAAQKWNGKGVLELLKNVPNSGCGGLWLVTDMRRGETLFQLDPNAIQLVETGIETDGSNLSGVTASCSWTENCEIKAYGGFDGSKEYEDTVQCGSGKENLTCDGQSFDGGLESKELMPNKVLESLHLTFNLESGSLLPLALRGRLKHGRHFTIKSATNATAITFVAESVSGTFVDTDKPYVSRGSWVQILVNEELANQLLEKLQPLANNPEQIALPITYTWEDRKLSITIVSDDKYPDFNNIDS</sequence>
<dbReference type="PANTHER" id="PTHR10928:SF2">
    <property type="entry name" value="SUPPRESSOR OF FUSED HOMOLOG"/>
    <property type="match status" value="1"/>
</dbReference>
<dbReference type="Pfam" id="PF05076">
    <property type="entry name" value="SUFU"/>
    <property type="match status" value="1"/>
</dbReference>
<dbReference type="AlphaFoldDB" id="A0AAW1DEA6"/>
<name>A0AAW1DEA6_9HEMI</name>
<evidence type="ECO:0000313" key="4">
    <source>
        <dbReference type="Proteomes" id="UP001461498"/>
    </source>
</evidence>
<evidence type="ECO:0000259" key="2">
    <source>
        <dbReference type="Pfam" id="PF12470"/>
    </source>
</evidence>
<dbReference type="InterPro" id="IPR037181">
    <property type="entry name" value="SUFU_N"/>
</dbReference>
<evidence type="ECO:0000259" key="1">
    <source>
        <dbReference type="Pfam" id="PF05076"/>
    </source>
</evidence>
<dbReference type="PIRSF" id="PIRSF011844">
    <property type="entry name" value="Suppressor_of_fused_protein"/>
    <property type="match status" value="1"/>
</dbReference>
<dbReference type="PANTHER" id="PTHR10928">
    <property type="entry name" value="SUPPRESSOR OF FUSED"/>
    <property type="match status" value="1"/>
</dbReference>
<proteinExistence type="predicted"/>
<dbReference type="EMBL" id="JAPXFL010000003">
    <property type="protein sequence ID" value="KAK9509233.1"/>
    <property type="molecule type" value="Genomic_DNA"/>
</dbReference>
<reference evidence="3 4" key="1">
    <citation type="submission" date="2022-12" db="EMBL/GenBank/DDBJ databases">
        <title>Chromosome-level genome assembly of true bugs.</title>
        <authorList>
            <person name="Ma L."/>
            <person name="Li H."/>
        </authorList>
    </citation>
    <scope>NUCLEOTIDE SEQUENCE [LARGE SCALE GENOMIC DNA]</scope>
    <source>
        <strain evidence="3">Lab_2022b</strain>
    </source>
</reference>
<dbReference type="InterPro" id="IPR038489">
    <property type="entry name" value="SUFU_C_sf"/>
</dbReference>
<dbReference type="GO" id="GO:0005737">
    <property type="term" value="C:cytoplasm"/>
    <property type="evidence" value="ECO:0007669"/>
    <property type="project" value="TreeGrafter"/>
</dbReference>